<name>A0A4Z2GKW2_9TELE</name>
<sequence length="66" mass="7146">MLTPRRPWPAHRLLGVTVASLTASVLLLYSCTLMGFSTFTCSSSFRASLSWFFQSRPPAAGSLPAP</sequence>
<proteinExistence type="predicted"/>
<evidence type="ECO:0000313" key="1">
    <source>
        <dbReference type="EMBL" id="TNN54238.1"/>
    </source>
</evidence>
<keyword evidence="2" id="KW-1185">Reference proteome</keyword>
<evidence type="ECO:0000313" key="2">
    <source>
        <dbReference type="Proteomes" id="UP000314294"/>
    </source>
</evidence>
<comment type="caution">
    <text evidence="1">The sequence shown here is derived from an EMBL/GenBank/DDBJ whole genome shotgun (WGS) entry which is preliminary data.</text>
</comment>
<accession>A0A4Z2GKW2</accession>
<gene>
    <name evidence="1" type="ORF">EYF80_035538</name>
</gene>
<dbReference type="Proteomes" id="UP000314294">
    <property type="component" value="Unassembled WGS sequence"/>
</dbReference>
<dbReference type="OrthoDB" id="10493419at2759"/>
<dbReference type="AlphaFoldDB" id="A0A4Z2GKW2"/>
<dbReference type="EMBL" id="SRLO01000490">
    <property type="protein sequence ID" value="TNN54238.1"/>
    <property type="molecule type" value="Genomic_DNA"/>
</dbReference>
<reference evidence="1 2" key="1">
    <citation type="submission" date="2019-03" db="EMBL/GenBank/DDBJ databases">
        <title>First draft genome of Liparis tanakae, snailfish: a comprehensive survey of snailfish specific genes.</title>
        <authorList>
            <person name="Kim W."/>
            <person name="Song I."/>
            <person name="Jeong J.-H."/>
            <person name="Kim D."/>
            <person name="Kim S."/>
            <person name="Ryu S."/>
            <person name="Song J.Y."/>
            <person name="Lee S.K."/>
        </authorList>
    </citation>
    <scope>NUCLEOTIDE SEQUENCE [LARGE SCALE GENOMIC DNA]</scope>
    <source>
        <tissue evidence="1">Muscle</tissue>
    </source>
</reference>
<organism evidence="1 2">
    <name type="scientific">Liparis tanakae</name>
    <name type="common">Tanaka's snailfish</name>
    <dbReference type="NCBI Taxonomy" id="230148"/>
    <lineage>
        <taxon>Eukaryota</taxon>
        <taxon>Metazoa</taxon>
        <taxon>Chordata</taxon>
        <taxon>Craniata</taxon>
        <taxon>Vertebrata</taxon>
        <taxon>Euteleostomi</taxon>
        <taxon>Actinopterygii</taxon>
        <taxon>Neopterygii</taxon>
        <taxon>Teleostei</taxon>
        <taxon>Neoteleostei</taxon>
        <taxon>Acanthomorphata</taxon>
        <taxon>Eupercaria</taxon>
        <taxon>Perciformes</taxon>
        <taxon>Cottioidei</taxon>
        <taxon>Cottales</taxon>
        <taxon>Liparidae</taxon>
        <taxon>Liparis</taxon>
    </lineage>
</organism>
<dbReference type="PROSITE" id="PS51257">
    <property type="entry name" value="PROKAR_LIPOPROTEIN"/>
    <property type="match status" value="1"/>
</dbReference>
<protein>
    <submittedName>
        <fullName evidence="1">Uncharacterized protein</fullName>
    </submittedName>
</protein>